<dbReference type="GO" id="GO:0016787">
    <property type="term" value="F:hydrolase activity"/>
    <property type="evidence" value="ECO:0007669"/>
    <property type="project" value="UniProtKB-KW"/>
</dbReference>
<gene>
    <name evidence="11" type="primary">radA</name>
    <name evidence="15" type="ORF">UU35_C0002G0051</name>
</gene>
<keyword evidence="3 11" id="KW-0227">DNA damage</keyword>
<dbReference type="HAMAP" id="MF_01498">
    <property type="entry name" value="RadA_bact"/>
    <property type="match status" value="1"/>
</dbReference>
<dbReference type="GO" id="GO:0140664">
    <property type="term" value="F:ATP-dependent DNA damage sensor activity"/>
    <property type="evidence" value="ECO:0007669"/>
    <property type="project" value="InterPro"/>
</dbReference>
<sequence>MFVCQGCDAQFSKWAGRCSECEKWGTLLETTSSPGSIKKTTSVSAKTGVFLSTLKDHTTIRTSTGNQEVDRVLGGGIVPGSILLLSGEPGIGKSTLVTSLAGNIPSSSTNQTVLYISGEESAQQLSDRFRRLNRSFDHIVYLESEPVEILCTTIEKMKPTLAIIDSIQTIPSSEMEGVAGSPNVVRYATNLLLQCAKRTNIPILVIGQVTKDGAVAGPKTLEHLVDIVLTLEGDPLHAFRLLRATKNRFGSTEEVGVFEMVREGLVCVPNPSERLLSERTSVPGSVIATVREGSRIFLVEIQALVEKSLYGNPVRRASGFDVNRLQMLSAILSKRAGLQLGDQDIYVNVIGGIEISEPGADLAVCAAIVSASAGIADQISTVYIGEVGLGGEIRSVPDCERRLAEAVRFGITNAVIPKKGKQSPFGKQLLLKSVQTISELT</sequence>
<name>A0A0G0WSY2_9BACT</name>
<keyword evidence="5" id="KW-0378">Hydrolase</keyword>
<evidence type="ECO:0000259" key="14">
    <source>
        <dbReference type="PROSITE" id="PS50162"/>
    </source>
</evidence>
<feature type="short sequence motif" description="RadA KNRFG motif" evidence="11">
    <location>
        <begin position="246"/>
        <end position="250"/>
    </location>
</feature>
<proteinExistence type="inferred from homology"/>
<dbReference type="PANTHER" id="PTHR32472:SF10">
    <property type="entry name" value="DNA REPAIR PROTEIN RADA-LIKE PROTEIN"/>
    <property type="match status" value="1"/>
</dbReference>
<dbReference type="AlphaFoldDB" id="A0A0G0WSY2"/>
<dbReference type="GO" id="GO:0005524">
    <property type="term" value="F:ATP binding"/>
    <property type="evidence" value="ECO:0007669"/>
    <property type="project" value="UniProtKB-UniRule"/>
</dbReference>
<dbReference type="Pfam" id="PF13481">
    <property type="entry name" value="AAA_25"/>
    <property type="match status" value="1"/>
</dbReference>
<evidence type="ECO:0000256" key="5">
    <source>
        <dbReference type="ARBA" id="ARBA00022801"/>
    </source>
</evidence>
<keyword evidence="8 11" id="KW-0346">Stress response</keyword>
<keyword evidence="4 13" id="KW-0863">Zinc-finger</keyword>
<dbReference type="SUPFAM" id="SSF52540">
    <property type="entry name" value="P-loop containing nucleoside triphosphate hydrolases"/>
    <property type="match status" value="1"/>
</dbReference>
<comment type="caution">
    <text evidence="15">The sequence shown here is derived from an EMBL/GenBank/DDBJ whole genome shotgun (WGS) entry which is preliminary data.</text>
</comment>
<comment type="function">
    <text evidence="13">DNA-dependent ATPase involved in processing of recombination intermediates, plays a role in repairing DNA breaks. Stimulates the branch migration of RecA-mediated strand transfer reactions, allowing the 3' invading strand to extend heteroduplex DNA faster. Binds ssDNA in the presence of ADP but not other nucleotides, has ATPase activity that is stimulated by ssDNA and various branched DNA structures, but inhibited by SSB. Does not have RecA's homology-searching function.</text>
</comment>
<evidence type="ECO:0000256" key="4">
    <source>
        <dbReference type="ARBA" id="ARBA00022771"/>
    </source>
</evidence>
<organism evidence="15 16">
    <name type="scientific">Candidatus Uhrbacteria bacterium GW2011_GWC2_41_11</name>
    <dbReference type="NCBI Taxonomy" id="1618985"/>
    <lineage>
        <taxon>Bacteria</taxon>
        <taxon>Candidatus Uhriibacteriota</taxon>
    </lineage>
</organism>
<keyword evidence="6 13" id="KW-0862">Zinc</keyword>
<accession>A0A0G0WSY2</accession>
<dbReference type="NCBIfam" id="TIGR00416">
    <property type="entry name" value="sms"/>
    <property type="match status" value="1"/>
</dbReference>
<feature type="region of interest" description="Lon-protease-like" evidence="11">
    <location>
        <begin position="344"/>
        <end position="441"/>
    </location>
</feature>
<dbReference type="PROSITE" id="PS50162">
    <property type="entry name" value="RECA_2"/>
    <property type="match status" value="1"/>
</dbReference>
<dbReference type="SUPFAM" id="SSF54211">
    <property type="entry name" value="Ribosomal protein S5 domain 2-like"/>
    <property type="match status" value="1"/>
</dbReference>
<evidence type="ECO:0000256" key="1">
    <source>
        <dbReference type="ARBA" id="ARBA00022723"/>
    </source>
</evidence>
<dbReference type="GO" id="GO:0003684">
    <property type="term" value="F:damaged DNA binding"/>
    <property type="evidence" value="ECO:0007669"/>
    <property type="project" value="InterPro"/>
</dbReference>
<keyword evidence="1 11" id="KW-0479">Metal-binding</keyword>
<evidence type="ECO:0000256" key="13">
    <source>
        <dbReference type="RuleBase" id="RU003555"/>
    </source>
</evidence>
<evidence type="ECO:0000256" key="7">
    <source>
        <dbReference type="ARBA" id="ARBA00022840"/>
    </source>
</evidence>
<dbReference type="Gene3D" id="3.30.230.10">
    <property type="match status" value="1"/>
</dbReference>
<keyword evidence="2 11" id="KW-0547">Nucleotide-binding</keyword>
<dbReference type="InterPro" id="IPR041166">
    <property type="entry name" value="Rubredoxin_2"/>
</dbReference>
<dbReference type="InterPro" id="IPR020588">
    <property type="entry name" value="RecA_ATP-bd"/>
</dbReference>
<dbReference type="InterPro" id="IPR014721">
    <property type="entry name" value="Ribsml_uS5_D2-typ_fold_subgr"/>
</dbReference>
<dbReference type="SMART" id="SM00382">
    <property type="entry name" value="AAA"/>
    <property type="match status" value="1"/>
</dbReference>
<evidence type="ECO:0000256" key="11">
    <source>
        <dbReference type="HAMAP-Rule" id="MF_01498"/>
    </source>
</evidence>
<evidence type="ECO:0000256" key="3">
    <source>
        <dbReference type="ARBA" id="ARBA00022763"/>
    </source>
</evidence>
<keyword evidence="10 11" id="KW-0234">DNA repair</keyword>
<dbReference type="PANTHER" id="PTHR32472">
    <property type="entry name" value="DNA REPAIR PROTEIN RADA"/>
    <property type="match status" value="1"/>
</dbReference>
<evidence type="ECO:0000256" key="12">
    <source>
        <dbReference type="NCBIfam" id="TIGR00416"/>
    </source>
</evidence>
<feature type="binding site" evidence="11">
    <location>
        <begin position="87"/>
        <end position="94"/>
    </location>
    <ligand>
        <name>ATP</name>
        <dbReference type="ChEBI" id="CHEBI:30616"/>
    </ligand>
</feature>
<dbReference type="InterPro" id="IPR027417">
    <property type="entry name" value="P-loop_NTPase"/>
</dbReference>
<dbReference type="Gene3D" id="3.40.50.300">
    <property type="entry name" value="P-loop containing nucleotide triphosphate hydrolases"/>
    <property type="match status" value="1"/>
</dbReference>
<dbReference type="PRINTS" id="PR01874">
    <property type="entry name" value="DNAREPAIRADA"/>
</dbReference>
<evidence type="ECO:0000313" key="15">
    <source>
        <dbReference type="EMBL" id="KKR87550.1"/>
    </source>
</evidence>
<evidence type="ECO:0000313" key="16">
    <source>
        <dbReference type="Proteomes" id="UP000034616"/>
    </source>
</evidence>
<keyword evidence="9 11" id="KW-0238">DNA-binding</keyword>
<comment type="function">
    <text evidence="11">Plays a role in repairing double-strand DNA breaks, probably involving stabilizing or processing branched DNA or blocked replication forks.</text>
</comment>
<dbReference type="InterPro" id="IPR004504">
    <property type="entry name" value="DNA_repair_RadA"/>
</dbReference>
<evidence type="ECO:0000256" key="10">
    <source>
        <dbReference type="ARBA" id="ARBA00023204"/>
    </source>
</evidence>
<comment type="similarity">
    <text evidence="11 13">Belongs to the RecA family. RadA subfamily.</text>
</comment>
<dbReference type="GO" id="GO:0000725">
    <property type="term" value="P:recombinational repair"/>
    <property type="evidence" value="ECO:0007669"/>
    <property type="project" value="UniProtKB-UniRule"/>
</dbReference>
<evidence type="ECO:0000256" key="9">
    <source>
        <dbReference type="ARBA" id="ARBA00023125"/>
    </source>
</evidence>
<comment type="domain">
    <text evidence="11">The middle region has homology to RecA with ATPase motifs including the RadA KNRFG motif, while the C-terminus is homologous to Lon protease.</text>
</comment>
<dbReference type="GO" id="GO:0008270">
    <property type="term" value="F:zinc ion binding"/>
    <property type="evidence" value="ECO:0007669"/>
    <property type="project" value="UniProtKB-KW"/>
</dbReference>
<evidence type="ECO:0000256" key="2">
    <source>
        <dbReference type="ARBA" id="ARBA00022741"/>
    </source>
</evidence>
<dbReference type="InterPro" id="IPR003593">
    <property type="entry name" value="AAA+_ATPase"/>
</dbReference>
<dbReference type="EMBL" id="LCAH01000002">
    <property type="protein sequence ID" value="KKR87550.1"/>
    <property type="molecule type" value="Genomic_DNA"/>
</dbReference>
<protein>
    <recommendedName>
        <fullName evidence="11 12">DNA repair protein RadA</fullName>
    </recommendedName>
</protein>
<evidence type="ECO:0000256" key="8">
    <source>
        <dbReference type="ARBA" id="ARBA00023016"/>
    </source>
</evidence>
<dbReference type="InterPro" id="IPR020568">
    <property type="entry name" value="Ribosomal_Su5_D2-typ_SF"/>
</dbReference>
<evidence type="ECO:0000256" key="6">
    <source>
        <dbReference type="ARBA" id="ARBA00022833"/>
    </source>
</evidence>
<dbReference type="Pfam" id="PF18073">
    <property type="entry name" value="Zn_ribbon_LapB"/>
    <property type="match status" value="1"/>
</dbReference>
<reference evidence="15 16" key="1">
    <citation type="journal article" date="2015" name="Nature">
        <title>rRNA introns, odd ribosomes, and small enigmatic genomes across a large radiation of phyla.</title>
        <authorList>
            <person name="Brown C.T."/>
            <person name="Hug L.A."/>
            <person name="Thomas B.C."/>
            <person name="Sharon I."/>
            <person name="Castelle C.J."/>
            <person name="Singh A."/>
            <person name="Wilkins M.J."/>
            <person name="Williams K.H."/>
            <person name="Banfield J.F."/>
        </authorList>
    </citation>
    <scope>NUCLEOTIDE SEQUENCE [LARGE SCALE GENOMIC DNA]</scope>
</reference>
<dbReference type="PATRIC" id="fig|1618985.3.peg.205"/>
<dbReference type="Pfam" id="PF13541">
    <property type="entry name" value="ChlI"/>
    <property type="match status" value="1"/>
</dbReference>
<dbReference type="Proteomes" id="UP000034616">
    <property type="component" value="Unassembled WGS sequence"/>
</dbReference>
<keyword evidence="7 11" id="KW-0067">ATP-binding</keyword>
<feature type="domain" description="RecA family profile 1" evidence="14">
    <location>
        <begin position="58"/>
        <end position="209"/>
    </location>
</feature>